<reference evidence="2" key="2">
    <citation type="submission" date="2022-01" db="EMBL/GenBank/DDBJ databases">
        <authorList>
            <person name="Yamashiro T."/>
            <person name="Shiraishi A."/>
            <person name="Satake H."/>
            <person name="Nakayama K."/>
        </authorList>
    </citation>
    <scope>NUCLEOTIDE SEQUENCE</scope>
</reference>
<keyword evidence="3" id="KW-1185">Reference proteome</keyword>
<feature type="region of interest" description="Disordered" evidence="1">
    <location>
        <begin position="38"/>
        <end position="67"/>
    </location>
</feature>
<accession>A0ABQ5EIN4</accession>
<evidence type="ECO:0000256" key="1">
    <source>
        <dbReference type="SAM" id="MobiDB-lite"/>
    </source>
</evidence>
<comment type="caution">
    <text evidence="2">The sequence shown here is derived from an EMBL/GenBank/DDBJ whole genome shotgun (WGS) entry which is preliminary data.</text>
</comment>
<gene>
    <name evidence="2" type="ORF">Tco_0976938</name>
</gene>
<evidence type="ECO:0000313" key="2">
    <source>
        <dbReference type="EMBL" id="GJT50781.1"/>
    </source>
</evidence>
<proteinExistence type="predicted"/>
<evidence type="ECO:0000313" key="3">
    <source>
        <dbReference type="Proteomes" id="UP001151760"/>
    </source>
</evidence>
<feature type="compositionally biased region" description="Polar residues" evidence="1">
    <location>
        <begin position="46"/>
        <end position="66"/>
    </location>
</feature>
<reference evidence="2" key="1">
    <citation type="journal article" date="2022" name="Int. J. Mol. Sci.">
        <title>Draft Genome of Tanacetum Coccineum: Genomic Comparison of Closely Related Tanacetum-Family Plants.</title>
        <authorList>
            <person name="Yamashiro T."/>
            <person name="Shiraishi A."/>
            <person name="Nakayama K."/>
            <person name="Satake H."/>
        </authorList>
    </citation>
    <scope>NUCLEOTIDE SEQUENCE</scope>
</reference>
<protein>
    <submittedName>
        <fullName evidence="2">Uncharacterized protein</fullName>
    </submittedName>
</protein>
<dbReference type="EMBL" id="BQNB010016350">
    <property type="protein sequence ID" value="GJT50781.1"/>
    <property type="molecule type" value="Genomic_DNA"/>
</dbReference>
<sequence>MFRPKRYESARIVPVGKPLLQVSSMRGRYLQQRFPERFPHKDDTCTKGSASSNQGCRRSNPTSGIKSQVRRVLWLSRIDQEGFLGDSLVLEGEDSFSVWTTKFSDNKKEEQLLSIKKGFLFLGRQGSGCFYHCFSLSKVER</sequence>
<name>A0ABQ5EIN4_9ASTR</name>
<organism evidence="2 3">
    <name type="scientific">Tanacetum coccineum</name>
    <dbReference type="NCBI Taxonomy" id="301880"/>
    <lineage>
        <taxon>Eukaryota</taxon>
        <taxon>Viridiplantae</taxon>
        <taxon>Streptophyta</taxon>
        <taxon>Embryophyta</taxon>
        <taxon>Tracheophyta</taxon>
        <taxon>Spermatophyta</taxon>
        <taxon>Magnoliopsida</taxon>
        <taxon>eudicotyledons</taxon>
        <taxon>Gunneridae</taxon>
        <taxon>Pentapetalae</taxon>
        <taxon>asterids</taxon>
        <taxon>campanulids</taxon>
        <taxon>Asterales</taxon>
        <taxon>Asteraceae</taxon>
        <taxon>Asteroideae</taxon>
        <taxon>Anthemideae</taxon>
        <taxon>Anthemidinae</taxon>
        <taxon>Tanacetum</taxon>
    </lineage>
</organism>
<dbReference type="Proteomes" id="UP001151760">
    <property type="component" value="Unassembled WGS sequence"/>
</dbReference>